<name>A0A964BTH9_9CYAN</name>
<feature type="transmembrane region" description="Helical" evidence="1">
    <location>
        <begin position="40"/>
        <end position="59"/>
    </location>
</feature>
<evidence type="ECO:0000313" key="2">
    <source>
        <dbReference type="EMBL" id="MCC0177976.1"/>
    </source>
</evidence>
<feature type="transmembrane region" description="Helical" evidence="1">
    <location>
        <begin position="87"/>
        <end position="104"/>
    </location>
</feature>
<evidence type="ECO:0000313" key="3">
    <source>
        <dbReference type="Proteomes" id="UP000729733"/>
    </source>
</evidence>
<organism evidence="2 3">
    <name type="scientific">Waterburya agarophytonicola KI4</name>
    <dbReference type="NCBI Taxonomy" id="2874699"/>
    <lineage>
        <taxon>Bacteria</taxon>
        <taxon>Bacillati</taxon>
        <taxon>Cyanobacteriota</taxon>
        <taxon>Cyanophyceae</taxon>
        <taxon>Pleurocapsales</taxon>
        <taxon>Hyellaceae</taxon>
        <taxon>Waterburya</taxon>
        <taxon>Waterburya agarophytonicola</taxon>
    </lineage>
</organism>
<keyword evidence="1" id="KW-0812">Transmembrane</keyword>
<reference evidence="2" key="1">
    <citation type="journal article" date="2021" name="Antonie Van Leeuwenhoek">
        <title>Draft genome and description of Waterburya agarophytonicola gen. nov. sp. nov. (Pleurocapsales, Cyanobacteria): a seaweed symbiont.</title>
        <authorList>
            <person name="Bonthond G."/>
            <person name="Shalygin S."/>
            <person name="Bayer T."/>
            <person name="Weinberger F."/>
        </authorList>
    </citation>
    <scope>NUCLEOTIDE SEQUENCE</scope>
    <source>
        <strain evidence="2">KI4</strain>
    </source>
</reference>
<proteinExistence type="predicted"/>
<evidence type="ECO:0000256" key="1">
    <source>
        <dbReference type="SAM" id="Phobius"/>
    </source>
</evidence>
<keyword evidence="3" id="KW-1185">Reference proteome</keyword>
<keyword evidence="1" id="KW-1133">Transmembrane helix</keyword>
<comment type="caution">
    <text evidence="2">The sequence shown here is derived from an EMBL/GenBank/DDBJ whole genome shotgun (WGS) entry which is preliminary data.</text>
</comment>
<accession>A0A964BTH9</accession>
<dbReference type="RefSeq" id="WP_229641042.1">
    <property type="nucleotide sequence ID" value="NZ_JADWDC010000032.1"/>
</dbReference>
<dbReference type="EMBL" id="JADWDC010000032">
    <property type="protein sequence ID" value="MCC0177976.1"/>
    <property type="molecule type" value="Genomic_DNA"/>
</dbReference>
<dbReference type="Proteomes" id="UP000729733">
    <property type="component" value="Unassembled WGS sequence"/>
</dbReference>
<protein>
    <submittedName>
        <fullName evidence="2">Uncharacterized protein</fullName>
    </submittedName>
</protein>
<feature type="transmembrane region" description="Helical" evidence="1">
    <location>
        <begin position="169"/>
        <end position="187"/>
    </location>
</feature>
<sequence length="235" mass="27622">MSFWCIYELGYIENDVVGEKFENKAILSYNYKSYEISFGFWQPWLWSLGLSFLGIVTLAKDRTLESLIIDFPFDGYSDNLLWISKELIYWIVFLVVLRILFYIYNHVNKQSRVWLYLLLQTFRYCGFLVVLSTNTVGLMLLASSILTRSIQYILYRYLGGKNSSWPMDFPRYFFCLLIYLILLGIIAANDRDLNLLLNPQVLLISAFCLLRGSKHFYKVFSQFIPVSEDGTNQII</sequence>
<keyword evidence="1" id="KW-0472">Membrane</keyword>
<gene>
    <name evidence="2" type="ORF">I4641_13410</name>
</gene>
<dbReference type="AlphaFoldDB" id="A0A964BTH9"/>
<feature type="transmembrane region" description="Helical" evidence="1">
    <location>
        <begin position="124"/>
        <end position="148"/>
    </location>
</feature>